<feature type="coiled-coil region" evidence="6">
    <location>
        <begin position="202"/>
        <end position="229"/>
    </location>
</feature>
<protein>
    <submittedName>
        <fullName evidence="9">Tight adherence protein B</fullName>
    </submittedName>
</protein>
<dbReference type="InterPro" id="IPR018076">
    <property type="entry name" value="T2SS_GspF_dom"/>
</dbReference>
<feature type="transmembrane region" description="Helical" evidence="7">
    <location>
        <begin position="264"/>
        <end position="283"/>
    </location>
</feature>
<dbReference type="AlphaFoldDB" id="A0A1M7IPJ3"/>
<feature type="domain" description="Type II secretion system protein GspF" evidence="8">
    <location>
        <begin position="124"/>
        <end position="249"/>
    </location>
</feature>
<keyword evidence="5 7" id="KW-0472">Membrane</keyword>
<evidence type="ECO:0000256" key="5">
    <source>
        <dbReference type="ARBA" id="ARBA00023136"/>
    </source>
</evidence>
<keyword evidence="2" id="KW-1003">Cell membrane</keyword>
<keyword evidence="10" id="KW-1185">Reference proteome</keyword>
<reference evidence="10" key="1">
    <citation type="submission" date="2016-11" db="EMBL/GenBank/DDBJ databases">
        <authorList>
            <person name="Varghese N."/>
            <person name="Submissions S."/>
        </authorList>
    </citation>
    <scope>NUCLEOTIDE SEQUENCE [LARGE SCALE GENOMIC DNA]</scope>
    <source>
        <strain evidence="10">DSM 18802</strain>
    </source>
</reference>
<keyword evidence="3 7" id="KW-0812">Transmembrane</keyword>
<name>A0A1M7IPJ3_9FIRM</name>
<evidence type="ECO:0000256" key="7">
    <source>
        <dbReference type="SAM" id="Phobius"/>
    </source>
</evidence>
<evidence type="ECO:0000256" key="6">
    <source>
        <dbReference type="SAM" id="Coils"/>
    </source>
</evidence>
<evidence type="ECO:0000259" key="8">
    <source>
        <dbReference type="Pfam" id="PF00482"/>
    </source>
</evidence>
<feature type="transmembrane region" description="Helical" evidence="7">
    <location>
        <begin position="234"/>
        <end position="252"/>
    </location>
</feature>
<proteinExistence type="predicted"/>
<evidence type="ECO:0000256" key="2">
    <source>
        <dbReference type="ARBA" id="ARBA00022475"/>
    </source>
</evidence>
<keyword evidence="4 7" id="KW-1133">Transmembrane helix</keyword>
<sequence>MNERLRQIGETGVRKKQKVTARQDLRSLWRDFLRWAGNLSPTRTLGRVLDRKLTEADIPLKGGEFIVMVALLAMGSGAFVFAVAFDLKLSLVAGAFSGVIPLIMVNGKRQRWLALFNHQMCDALTLLSTSLRSGFSLMQGMDLVEKELQGPVGKEFGRTLSEIGLGTSTEEALKNMAARVNSRDLDLVVTAVLIQRQVGGNLAEVLDNIASVIRERVNMKREIRALTAQGRMSGLLIGILPLLLCLYIMLTNPPYLLELFTEPLGRIMLVIAIVGEVLGYLTIRKIVDIDV</sequence>
<dbReference type="EMBL" id="FRCR01000005">
    <property type="protein sequence ID" value="SHM42605.1"/>
    <property type="molecule type" value="Genomic_DNA"/>
</dbReference>
<dbReference type="Proteomes" id="UP000184375">
    <property type="component" value="Unassembled WGS sequence"/>
</dbReference>
<dbReference type="PANTHER" id="PTHR35007:SF1">
    <property type="entry name" value="PILUS ASSEMBLY PROTEIN"/>
    <property type="match status" value="1"/>
</dbReference>
<dbReference type="STRING" id="447595.SAMN05660826_00985"/>
<dbReference type="PANTHER" id="PTHR35007">
    <property type="entry name" value="INTEGRAL MEMBRANE PROTEIN-RELATED"/>
    <property type="match status" value="1"/>
</dbReference>
<evidence type="ECO:0000313" key="9">
    <source>
        <dbReference type="EMBL" id="SHM42605.1"/>
    </source>
</evidence>
<dbReference type="GO" id="GO:0005886">
    <property type="term" value="C:plasma membrane"/>
    <property type="evidence" value="ECO:0007669"/>
    <property type="project" value="UniProtKB-SubCell"/>
</dbReference>
<evidence type="ECO:0000256" key="4">
    <source>
        <dbReference type="ARBA" id="ARBA00022989"/>
    </source>
</evidence>
<organism evidence="9 10">
    <name type="scientific">Caldanaerovirga acetigignens</name>
    <dbReference type="NCBI Taxonomy" id="447595"/>
    <lineage>
        <taxon>Bacteria</taxon>
        <taxon>Bacillati</taxon>
        <taxon>Bacillota</taxon>
        <taxon>Clostridia</taxon>
        <taxon>Thermosediminibacterales</taxon>
        <taxon>Thermosediminibacteraceae</taxon>
        <taxon>Caldanaerovirga</taxon>
    </lineage>
</organism>
<feature type="transmembrane region" description="Helical" evidence="7">
    <location>
        <begin position="91"/>
        <end position="107"/>
    </location>
</feature>
<dbReference type="Gene3D" id="1.20.81.30">
    <property type="entry name" value="Type II secretion system (T2SS), domain F"/>
    <property type="match status" value="1"/>
</dbReference>
<evidence type="ECO:0000256" key="1">
    <source>
        <dbReference type="ARBA" id="ARBA00004651"/>
    </source>
</evidence>
<dbReference type="InterPro" id="IPR042094">
    <property type="entry name" value="T2SS_GspF_sf"/>
</dbReference>
<feature type="transmembrane region" description="Helical" evidence="7">
    <location>
        <begin position="65"/>
        <end position="85"/>
    </location>
</feature>
<comment type="subcellular location">
    <subcellularLocation>
        <location evidence="1">Cell membrane</location>
        <topology evidence="1">Multi-pass membrane protein</topology>
    </subcellularLocation>
</comment>
<evidence type="ECO:0000256" key="3">
    <source>
        <dbReference type="ARBA" id="ARBA00022692"/>
    </source>
</evidence>
<keyword evidence="6" id="KW-0175">Coiled coil</keyword>
<gene>
    <name evidence="9" type="ORF">SAMN05660826_00985</name>
</gene>
<evidence type="ECO:0000313" key="10">
    <source>
        <dbReference type="Proteomes" id="UP000184375"/>
    </source>
</evidence>
<accession>A0A1M7IPJ3</accession>
<dbReference type="Pfam" id="PF00482">
    <property type="entry name" value="T2SSF"/>
    <property type="match status" value="1"/>
</dbReference>